<dbReference type="InterPro" id="IPR051390">
    <property type="entry name" value="BLOC-1_subunit_KXD1"/>
</dbReference>
<comment type="caution">
    <text evidence="10">The sequence shown here is derived from an EMBL/GenBank/DDBJ whole genome shotgun (WGS) entry which is preliminary data.</text>
</comment>
<dbReference type="HOGENOM" id="CLU_132196_0_0_1"/>
<evidence type="ECO:0000259" key="9">
    <source>
        <dbReference type="Pfam" id="PF10241"/>
    </source>
</evidence>
<comment type="similarity">
    <text evidence="3">Belongs to the KXD1 family.</text>
</comment>
<evidence type="ECO:0000256" key="1">
    <source>
        <dbReference type="ARBA" id="ARBA00002069"/>
    </source>
</evidence>
<dbReference type="EMBL" id="CAIF01000031">
    <property type="protein sequence ID" value="CCH41963.1"/>
    <property type="molecule type" value="Genomic_DNA"/>
</dbReference>
<protein>
    <recommendedName>
        <fullName evidence="4">Biogenesis of lysosome-related organelles complex 1 subunit KXD1</fullName>
    </recommendedName>
    <alternativeName>
        <fullName evidence="7">KxDL homolog</fullName>
    </alternativeName>
</protein>
<reference evidence="10 11" key="1">
    <citation type="journal article" date="2012" name="Eukaryot. Cell">
        <title>Draft genome sequence of Wickerhamomyces ciferrii NRRL Y-1031 F-60-10.</title>
        <authorList>
            <person name="Schneider J."/>
            <person name="Andrea H."/>
            <person name="Blom J."/>
            <person name="Jaenicke S."/>
            <person name="Ruckert C."/>
            <person name="Schorsch C."/>
            <person name="Szczepanowski R."/>
            <person name="Farwick M."/>
            <person name="Goesmann A."/>
            <person name="Puhler A."/>
            <person name="Schaffer S."/>
            <person name="Tauch A."/>
            <person name="Kohler T."/>
            <person name="Brinkrolf K."/>
        </authorList>
    </citation>
    <scope>NUCLEOTIDE SEQUENCE [LARGE SCALE GENOMIC DNA]</scope>
    <source>
        <strain evidence="11">ATCC 14091 / BCRC 22168 / CBS 111 / JCM 3599 / NBRC 0793 / NRRL Y-1031 F-60-10</strain>
    </source>
</reference>
<evidence type="ECO:0000256" key="4">
    <source>
        <dbReference type="ARBA" id="ARBA00016207"/>
    </source>
</evidence>
<keyword evidence="11" id="KW-1185">Reference proteome</keyword>
<dbReference type="PANTHER" id="PTHR37787:SF1">
    <property type="entry name" value="BIOGENESIS OF LYSOSOME-RELATED ORGANELLES COMPLEX 1 SUBUNIT KXD1"/>
    <property type="match status" value="1"/>
</dbReference>
<evidence type="ECO:0000313" key="10">
    <source>
        <dbReference type="EMBL" id="CCH41963.1"/>
    </source>
</evidence>
<dbReference type="GO" id="GO:0032880">
    <property type="term" value="P:regulation of protein localization"/>
    <property type="evidence" value="ECO:0007669"/>
    <property type="project" value="TreeGrafter"/>
</dbReference>
<accession>K0KLG8</accession>
<sequence length="175" mass="20471">MTTRHRRQPSINSQTFAVPETEVSDVEEMSTDSYQDSIDEDHETREFDPVEYLNDSLENALTSMEMNRSMVIQAQTSGALKGKELELIQLQQEAEERLLQFQKRFKDGLKTLRQVVKDLKWTQQHVSGIRKHLETNHPIEYSQSRDKILSRNINIDEITKKNDDDDDNDDAKIYI</sequence>
<comment type="function">
    <text evidence="1">Component of the biogenesis of lysosome-related organelles complex-1 (BLOC-1) involved in endosomal cargo sorting.</text>
</comment>
<evidence type="ECO:0000313" key="11">
    <source>
        <dbReference type="Proteomes" id="UP000009328"/>
    </source>
</evidence>
<dbReference type="InterPro" id="IPR019371">
    <property type="entry name" value="KxDL_dom"/>
</dbReference>
<evidence type="ECO:0000256" key="5">
    <source>
        <dbReference type="ARBA" id="ARBA00022448"/>
    </source>
</evidence>
<dbReference type="Proteomes" id="UP000009328">
    <property type="component" value="Unassembled WGS sequence"/>
</dbReference>
<feature type="domain" description="KxDL" evidence="9">
    <location>
        <begin position="56"/>
        <end position="141"/>
    </location>
</feature>
<dbReference type="InParanoid" id="K0KLG8"/>
<evidence type="ECO:0000256" key="3">
    <source>
        <dbReference type="ARBA" id="ARBA00005913"/>
    </source>
</evidence>
<keyword evidence="6" id="KW-0967">Endosome</keyword>
<dbReference type="GO" id="GO:0005768">
    <property type="term" value="C:endosome"/>
    <property type="evidence" value="ECO:0007669"/>
    <property type="project" value="UniProtKB-SubCell"/>
</dbReference>
<evidence type="ECO:0000256" key="6">
    <source>
        <dbReference type="ARBA" id="ARBA00022753"/>
    </source>
</evidence>
<keyword evidence="5" id="KW-0813">Transport</keyword>
<name>K0KLG8_WICCF</name>
<proteinExistence type="inferred from homology"/>
<dbReference type="Pfam" id="PF10241">
    <property type="entry name" value="KxDL"/>
    <property type="match status" value="1"/>
</dbReference>
<evidence type="ECO:0000256" key="8">
    <source>
        <dbReference type="SAM" id="MobiDB-lite"/>
    </source>
</evidence>
<dbReference type="GO" id="GO:0031083">
    <property type="term" value="C:BLOC-1 complex"/>
    <property type="evidence" value="ECO:0007669"/>
    <property type="project" value="TreeGrafter"/>
</dbReference>
<dbReference type="PANTHER" id="PTHR37787">
    <property type="entry name" value="BIOGENESIS OF LYSOSOME-RELATED ORGANELLES COMPLEX 1 SUBUNIT KXD1"/>
    <property type="match status" value="1"/>
</dbReference>
<dbReference type="GO" id="GO:0007032">
    <property type="term" value="P:endosome organization"/>
    <property type="evidence" value="ECO:0007669"/>
    <property type="project" value="TreeGrafter"/>
</dbReference>
<feature type="region of interest" description="Disordered" evidence="8">
    <location>
        <begin position="1"/>
        <end position="44"/>
    </location>
</feature>
<dbReference type="AlphaFoldDB" id="K0KLG8"/>
<evidence type="ECO:0000256" key="7">
    <source>
        <dbReference type="ARBA" id="ARBA00029808"/>
    </source>
</evidence>
<organism evidence="10 11">
    <name type="scientific">Wickerhamomyces ciferrii (strain ATCC 14091 / BCRC 22168 / CBS 111 / JCM 3599 / NBRC 0793 / NRRL Y-1031 F-60-10)</name>
    <name type="common">Yeast</name>
    <name type="synonym">Pichia ciferrii</name>
    <dbReference type="NCBI Taxonomy" id="1206466"/>
    <lineage>
        <taxon>Eukaryota</taxon>
        <taxon>Fungi</taxon>
        <taxon>Dikarya</taxon>
        <taxon>Ascomycota</taxon>
        <taxon>Saccharomycotina</taxon>
        <taxon>Saccharomycetes</taxon>
        <taxon>Phaffomycetales</taxon>
        <taxon>Wickerhamomycetaceae</taxon>
        <taxon>Wickerhamomyces</taxon>
    </lineage>
</organism>
<gene>
    <name evidence="10" type="ORF">BN7_1502</name>
</gene>
<comment type="subcellular location">
    <subcellularLocation>
        <location evidence="2">Endosome</location>
    </subcellularLocation>
</comment>
<evidence type="ECO:0000256" key="2">
    <source>
        <dbReference type="ARBA" id="ARBA00004177"/>
    </source>
</evidence>
<dbReference type="eggNOG" id="ENOG502S1H5">
    <property type="taxonomic scope" value="Eukaryota"/>
</dbReference>
<dbReference type="FunCoup" id="K0KLG8">
    <property type="interactions" value="94"/>
</dbReference>